<dbReference type="RefSeq" id="WP_340362588.1">
    <property type="nucleotide sequence ID" value="NZ_JBBKZV010000002.1"/>
</dbReference>
<organism evidence="2 3">
    <name type="scientific">Variovorax humicola</name>
    <dbReference type="NCBI Taxonomy" id="1769758"/>
    <lineage>
        <taxon>Bacteria</taxon>
        <taxon>Pseudomonadati</taxon>
        <taxon>Pseudomonadota</taxon>
        <taxon>Betaproteobacteria</taxon>
        <taxon>Burkholderiales</taxon>
        <taxon>Comamonadaceae</taxon>
        <taxon>Variovorax</taxon>
    </lineage>
</organism>
<keyword evidence="1" id="KW-0732">Signal</keyword>
<proteinExistence type="predicted"/>
<accession>A0ABU8VUQ4</accession>
<dbReference type="Proteomes" id="UP001363010">
    <property type="component" value="Unassembled WGS sequence"/>
</dbReference>
<comment type="caution">
    <text evidence="2">The sequence shown here is derived from an EMBL/GenBank/DDBJ whole genome shotgun (WGS) entry which is preliminary data.</text>
</comment>
<feature type="chain" id="PRO_5046397198" evidence="1">
    <location>
        <begin position="23"/>
        <end position="158"/>
    </location>
</feature>
<feature type="signal peptide" evidence="1">
    <location>
        <begin position="1"/>
        <end position="22"/>
    </location>
</feature>
<reference evidence="2 3" key="1">
    <citation type="submission" date="2024-03" db="EMBL/GenBank/DDBJ databases">
        <title>Novel species of the genus Variovorax.</title>
        <authorList>
            <person name="Liu Q."/>
            <person name="Xin Y.-H."/>
        </authorList>
    </citation>
    <scope>NUCLEOTIDE SEQUENCE [LARGE SCALE GENOMIC DNA]</scope>
    <source>
        <strain evidence="2 3">KACC 18501</strain>
    </source>
</reference>
<evidence type="ECO:0000256" key="1">
    <source>
        <dbReference type="SAM" id="SignalP"/>
    </source>
</evidence>
<evidence type="ECO:0000313" key="2">
    <source>
        <dbReference type="EMBL" id="MEJ8821545.1"/>
    </source>
</evidence>
<gene>
    <name evidence="2" type="ORF">WKW80_05775</name>
</gene>
<protein>
    <submittedName>
        <fullName evidence="2">Uncharacterized protein</fullName>
    </submittedName>
</protein>
<keyword evidence="3" id="KW-1185">Reference proteome</keyword>
<dbReference type="EMBL" id="JBBKZV010000002">
    <property type="protein sequence ID" value="MEJ8821545.1"/>
    <property type="molecule type" value="Genomic_DNA"/>
</dbReference>
<evidence type="ECO:0000313" key="3">
    <source>
        <dbReference type="Proteomes" id="UP001363010"/>
    </source>
</evidence>
<name>A0ABU8VUQ4_9BURK</name>
<sequence length="158" mass="16350">MKRLRMITFASTIAASAVGASAQTGPDATFSLKGYALGADMASCPAGFTTRKSGAKTLCGSPSQTLAGQPVEVFLINLYRGKVIGVAAAGVENPRDVTQALVSKFGEPTTSNPEANEYAWTRGGHALVVKPYSSTTAIVAVKDFAAYDAVKAEDAKDL</sequence>